<gene>
    <name evidence="2" type="ORF">A2819_01715</name>
</gene>
<reference evidence="2 3" key="1">
    <citation type="journal article" date="2016" name="Nat. Commun.">
        <title>Thousands of microbial genomes shed light on interconnected biogeochemical processes in an aquifer system.</title>
        <authorList>
            <person name="Anantharaman K."/>
            <person name="Brown C.T."/>
            <person name="Hug L.A."/>
            <person name="Sharon I."/>
            <person name="Castelle C.J."/>
            <person name="Probst A.J."/>
            <person name="Thomas B.C."/>
            <person name="Singh A."/>
            <person name="Wilkins M.J."/>
            <person name="Karaoz U."/>
            <person name="Brodie E.L."/>
            <person name="Williams K.H."/>
            <person name="Hubbard S.S."/>
            <person name="Banfield J.F."/>
        </authorList>
    </citation>
    <scope>NUCLEOTIDE SEQUENCE [LARGE SCALE GENOMIC DNA]</scope>
</reference>
<organism evidence="2 3">
    <name type="scientific">Candidatus Azambacteria bacterium RIFCSPHIGHO2_01_FULL_40_24</name>
    <dbReference type="NCBI Taxonomy" id="1797301"/>
    <lineage>
        <taxon>Bacteria</taxon>
        <taxon>Candidatus Azamiibacteriota</taxon>
    </lineage>
</organism>
<dbReference type="EMBL" id="MEYK01000024">
    <property type="protein sequence ID" value="OGD25063.1"/>
    <property type="molecule type" value="Genomic_DNA"/>
</dbReference>
<sequence length="138" mass="14205">MSRQQIFLVVAIVGAVGIFSLAYTGGGVPSRLLLAKGGGGTCVGDCTSPTVSITEPVDGSMVSRGSIVVIAAIASDNVGIMKVDFYVSNKLQCSLAVAPYTCNWNVPKGANKSYSLQARAYDAAGFSSYSNTVSVIAR</sequence>
<protein>
    <recommendedName>
        <fullName evidence="4">Bacterial Ig-like domain-containing protein</fullName>
    </recommendedName>
</protein>
<accession>A0A1F5B369</accession>
<dbReference type="Pfam" id="PF17957">
    <property type="entry name" value="Big_7"/>
    <property type="match status" value="1"/>
</dbReference>
<keyword evidence="1" id="KW-0812">Transmembrane</keyword>
<dbReference type="Proteomes" id="UP000176431">
    <property type="component" value="Unassembled WGS sequence"/>
</dbReference>
<dbReference type="InterPro" id="IPR013783">
    <property type="entry name" value="Ig-like_fold"/>
</dbReference>
<name>A0A1F5B369_9BACT</name>
<keyword evidence="1" id="KW-0472">Membrane</keyword>
<evidence type="ECO:0000313" key="3">
    <source>
        <dbReference type="Proteomes" id="UP000176431"/>
    </source>
</evidence>
<dbReference type="Gene3D" id="2.60.40.10">
    <property type="entry name" value="Immunoglobulins"/>
    <property type="match status" value="1"/>
</dbReference>
<dbReference type="AlphaFoldDB" id="A0A1F5B369"/>
<keyword evidence="1" id="KW-1133">Transmembrane helix</keyword>
<evidence type="ECO:0000313" key="2">
    <source>
        <dbReference type="EMBL" id="OGD25063.1"/>
    </source>
</evidence>
<evidence type="ECO:0008006" key="4">
    <source>
        <dbReference type="Google" id="ProtNLM"/>
    </source>
</evidence>
<feature type="transmembrane region" description="Helical" evidence="1">
    <location>
        <begin position="6"/>
        <end position="26"/>
    </location>
</feature>
<comment type="caution">
    <text evidence="2">The sequence shown here is derived from an EMBL/GenBank/DDBJ whole genome shotgun (WGS) entry which is preliminary data.</text>
</comment>
<evidence type="ECO:0000256" key="1">
    <source>
        <dbReference type="SAM" id="Phobius"/>
    </source>
</evidence>
<proteinExistence type="predicted"/>